<keyword evidence="1" id="KW-0812">Transmembrane</keyword>
<dbReference type="Proteomes" id="UP001152302">
    <property type="component" value="Unassembled WGS sequence"/>
</dbReference>
<keyword evidence="1" id="KW-1133">Transmembrane helix</keyword>
<evidence type="ECO:0000256" key="1">
    <source>
        <dbReference type="SAM" id="Phobius"/>
    </source>
</evidence>
<evidence type="ECO:0008006" key="4">
    <source>
        <dbReference type="Google" id="ProtNLM"/>
    </source>
</evidence>
<protein>
    <recommendedName>
        <fullName evidence="4">Competence protein ComGE</fullName>
    </recommendedName>
</protein>
<keyword evidence="1" id="KW-0472">Membrane</keyword>
<comment type="caution">
    <text evidence="2">The sequence shown here is derived from an EMBL/GenBank/DDBJ whole genome shotgun (WGS) entry which is preliminary data.</text>
</comment>
<dbReference type="RefSeq" id="WP_277580817.1">
    <property type="nucleotide sequence ID" value="NZ_JAMBPV010000002.1"/>
</dbReference>
<evidence type="ECO:0000313" key="2">
    <source>
        <dbReference type="EMBL" id="MDG0858329.1"/>
    </source>
</evidence>
<gene>
    <name evidence="2" type="ORF">M4L21_03230</name>
</gene>
<proteinExistence type="predicted"/>
<evidence type="ECO:0000313" key="3">
    <source>
        <dbReference type="Proteomes" id="UP001152302"/>
    </source>
</evidence>
<reference evidence="2" key="1">
    <citation type="submission" date="2022-05" db="EMBL/GenBank/DDBJ databases">
        <title>Comparative genomics of Staphylococcus equorum isolates.</title>
        <authorList>
            <person name="Luelf R.H."/>
        </authorList>
    </citation>
    <scope>NUCLEOTIDE SEQUENCE</scope>
    <source>
        <strain evidence="2">TMW 2.2343</strain>
    </source>
</reference>
<accession>A0A9X4R0X7</accession>
<name>A0A9X4R0X7_9STAP</name>
<dbReference type="EMBL" id="JAMBPX010000002">
    <property type="protein sequence ID" value="MDG0858329.1"/>
    <property type="molecule type" value="Genomic_DNA"/>
</dbReference>
<sequence length="99" mass="11648">MKKYNVTASLFLDAIISFSIITTICVLFLPMLLQLNQVTKEKLSQIEMKRILLLSMHHYSTPELKKGLILDEYNLTLKEHKICIIKRKTRNALCYYKKD</sequence>
<feature type="transmembrane region" description="Helical" evidence="1">
    <location>
        <begin position="6"/>
        <end position="33"/>
    </location>
</feature>
<organism evidence="2 3">
    <name type="scientific">Staphylococcus equorum</name>
    <dbReference type="NCBI Taxonomy" id="246432"/>
    <lineage>
        <taxon>Bacteria</taxon>
        <taxon>Bacillati</taxon>
        <taxon>Bacillota</taxon>
        <taxon>Bacilli</taxon>
        <taxon>Bacillales</taxon>
        <taxon>Staphylococcaceae</taxon>
        <taxon>Staphylococcus</taxon>
    </lineage>
</organism>
<dbReference type="AlphaFoldDB" id="A0A9X4R0X7"/>